<proteinExistence type="predicted"/>
<dbReference type="EMBL" id="KZ155778">
    <property type="protein sequence ID" value="OUS47177.1"/>
    <property type="molecule type" value="Genomic_DNA"/>
</dbReference>
<dbReference type="AlphaFoldDB" id="A0A1Y5IEZ0"/>
<evidence type="ECO:0000256" key="1">
    <source>
        <dbReference type="SAM" id="Phobius"/>
    </source>
</evidence>
<gene>
    <name evidence="2" type="ORF">BE221DRAFT_204401</name>
</gene>
<protein>
    <submittedName>
        <fullName evidence="2">Uncharacterized protein</fullName>
    </submittedName>
</protein>
<name>A0A1Y5IEZ0_OSTTA</name>
<evidence type="ECO:0000313" key="2">
    <source>
        <dbReference type="EMBL" id="OUS47177.1"/>
    </source>
</evidence>
<keyword evidence="1" id="KW-1133">Transmembrane helix</keyword>
<keyword evidence="1" id="KW-0812">Transmembrane</keyword>
<sequence length="155" mass="16704">MPFEGGRALGRRDWAREVRADLQRAETRRASMSPTEIRALESSHAAQRRALLGGVRALAYGTVLCLVGVVGGGAVAGTMLDISTRGDFERAFKATFEPYVDRARAAAVPYKAWVSSDVCATDGVATRARALQNSAAVRRLRKKLGRRGGDDSGPW</sequence>
<keyword evidence="1" id="KW-0472">Membrane</keyword>
<reference evidence="2" key="1">
    <citation type="submission" date="2017-04" db="EMBL/GenBank/DDBJ databases">
        <title>Population genomics of picophytoplankton unveils novel chromosome hypervariability.</title>
        <authorList>
            <consortium name="DOE Joint Genome Institute"/>
            <person name="Blanc-Mathieu R."/>
            <person name="Krasovec M."/>
            <person name="Hebrard M."/>
            <person name="Yau S."/>
            <person name="Desgranges E."/>
            <person name="Martin J."/>
            <person name="Schackwitz W."/>
            <person name="Kuo A."/>
            <person name="Salin G."/>
            <person name="Donnadieu C."/>
            <person name="Desdevises Y."/>
            <person name="Sanchez-Ferandin S."/>
            <person name="Moreau H."/>
            <person name="Rivals E."/>
            <person name="Grigoriev I.V."/>
            <person name="Grimsley N."/>
            <person name="Eyre-Walker A."/>
            <person name="Piganeau G."/>
        </authorList>
    </citation>
    <scope>NUCLEOTIDE SEQUENCE [LARGE SCALE GENOMIC DNA]</scope>
    <source>
        <strain evidence="2">RCC 1115</strain>
    </source>
</reference>
<dbReference type="Proteomes" id="UP000195557">
    <property type="component" value="Unassembled WGS sequence"/>
</dbReference>
<organism evidence="2">
    <name type="scientific">Ostreococcus tauri</name>
    <name type="common">Marine green alga</name>
    <dbReference type="NCBI Taxonomy" id="70448"/>
    <lineage>
        <taxon>Eukaryota</taxon>
        <taxon>Viridiplantae</taxon>
        <taxon>Chlorophyta</taxon>
        <taxon>Mamiellophyceae</taxon>
        <taxon>Mamiellales</taxon>
        <taxon>Bathycoccaceae</taxon>
        <taxon>Ostreococcus</taxon>
    </lineage>
</organism>
<accession>A0A1Y5IEZ0</accession>
<feature type="transmembrane region" description="Helical" evidence="1">
    <location>
        <begin position="57"/>
        <end position="80"/>
    </location>
</feature>